<reference evidence="1" key="1">
    <citation type="submission" date="2018-05" db="EMBL/GenBank/DDBJ databases">
        <authorList>
            <person name="Lanie J.A."/>
            <person name="Ng W.-L."/>
            <person name="Kazmierczak K.M."/>
            <person name="Andrzejewski T.M."/>
            <person name="Davidsen T.M."/>
            <person name="Wayne K.J."/>
            <person name="Tettelin H."/>
            <person name="Glass J.I."/>
            <person name="Rusch D."/>
            <person name="Podicherti R."/>
            <person name="Tsui H.-C.T."/>
            <person name="Winkler M.E."/>
        </authorList>
    </citation>
    <scope>NUCLEOTIDE SEQUENCE</scope>
</reference>
<protein>
    <submittedName>
        <fullName evidence="1">Uncharacterized protein</fullName>
    </submittedName>
</protein>
<feature type="non-terminal residue" evidence="1">
    <location>
        <position position="48"/>
    </location>
</feature>
<gene>
    <name evidence="1" type="ORF">METZ01_LOCUS487768</name>
</gene>
<name>A0A383CS19_9ZZZZ</name>
<sequence>VPDLTLWQITAWPDSLAEISSKAAEAIGVEAAPGPGRAAIQGNQVLLR</sequence>
<dbReference type="AlphaFoldDB" id="A0A383CS19"/>
<feature type="non-terminal residue" evidence="1">
    <location>
        <position position="1"/>
    </location>
</feature>
<proteinExistence type="predicted"/>
<organism evidence="1">
    <name type="scientific">marine metagenome</name>
    <dbReference type="NCBI Taxonomy" id="408172"/>
    <lineage>
        <taxon>unclassified sequences</taxon>
        <taxon>metagenomes</taxon>
        <taxon>ecological metagenomes</taxon>
    </lineage>
</organism>
<accession>A0A383CS19</accession>
<evidence type="ECO:0000313" key="1">
    <source>
        <dbReference type="EMBL" id="SVE34914.1"/>
    </source>
</evidence>
<dbReference type="EMBL" id="UINC01211142">
    <property type="protein sequence ID" value="SVE34914.1"/>
    <property type="molecule type" value="Genomic_DNA"/>
</dbReference>